<keyword evidence="6 7" id="KW-0472">Membrane</keyword>
<evidence type="ECO:0000256" key="2">
    <source>
        <dbReference type="ARBA" id="ARBA00022692"/>
    </source>
</evidence>
<feature type="transmembrane region" description="Helical" evidence="7">
    <location>
        <begin position="17"/>
        <end position="37"/>
    </location>
</feature>
<dbReference type="PANTHER" id="PTHR21624">
    <property type="entry name" value="STEROL DESATURASE-RELATED PROTEIN"/>
    <property type="match status" value="1"/>
</dbReference>
<dbReference type="GO" id="GO:0006643">
    <property type="term" value="P:membrane lipid metabolic process"/>
    <property type="evidence" value="ECO:0007669"/>
    <property type="project" value="TreeGrafter"/>
</dbReference>
<dbReference type="RefSeq" id="WP_147190846.1">
    <property type="nucleotide sequence ID" value="NZ_CP042435.1"/>
</dbReference>
<dbReference type="OrthoDB" id="9770329at2"/>
<accession>A0A5B8VAY6</accession>
<evidence type="ECO:0000313" key="10">
    <source>
        <dbReference type="Proteomes" id="UP000321533"/>
    </source>
</evidence>
<evidence type="ECO:0000256" key="1">
    <source>
        <dbReference type="ARBA" id="ARBA00004127"/>
    </source>
</evidence>
<evidence type="ECO:0000256" key="3">
    <source>
        <dbReference type="ARBA" id="ARBA00022989"/>
    </source>
</evidence>
<evidence type="ECO:0000256" key="4">
    <source>
        <dbReference type="ARBA" id="ARBA00023002"/>
    </source>
</evidence>
<protein>
    <submittedName>
        <fullName evidence="9">Sterol desaturase family protein</fullName>
    </submittedName>
</protein>
<keyword evidence="3 7" id="KW-1133">Transmembrane helix</keyword>
<dbReference type="Pfam" id="PF04116">
    <property type="entry name" value="FA_hydroxylase"/>
    <property type="match status" value="1"/>
</dbReference>
<dbReference type="PANTHER" id="PTHR21624:SF1">
    <property type="entry name" value="ALKYLGLYCEROL MONOOXYGENASE"/>
    <property type="match status" value="1"/>
</dbReference>
<name>A0A5B8VAY6_9BACT</name>
<organism evidence="9 10">
    <name type="scientific">Panacibacter ginsenosidivorans</name>
    <dbReference type="NCBI Taxonomy" id="1813871"/>
    <lineage>
        <taxon>Bacteria</taxon>
        <taxon>Pseudomonadati</taxon>
        <taxon>Bacteroidota</taxon>
        <taxon>Chitinophagia</taxon>
        <taxon>Chitinophagales</taxon>
        <taxon>Chitinophagaceae</taxon>
        <taxon>Panacibacter</taxon>
    </lineage>
</organism>
<dbReference type="GO" id="GO:0008610">
    <property type="term" value="P:lipid biosynthetic process"/>
    <property type="evidence" value="ECO:0007669"/>
    <property type="project" value="InterPro"/>
</dbReference>
<dbReference type="EMBL" id="CP042435">
    <property type="protein sequence ID" value="QEC68630.1"/>
    <property type="molecule type" value="Genomic_DNA"/>
</dbReference>
<dbReference type="AlphaFoldDB" id="A0A5B8VAY6"/>
<feature type="transmembrane region" description="Helical" evidence="7">
    <location>
        <begin position="49"/>
        <end position="70"/>
    </location>
</feature>
<dbReference type="Proteomes" id="UP000321533">
    <property type="component" value="Chromosome"/>
</dbReference>
<dbReference type="InterPro" id="IPR006694">
    <property type="entry name" value="Fatty_acid_hydroxylase"/>
</dbReference>
<sequence length="272" mass="31813">MNEIINYFQTIPSLHRALILAGGITFFWLLESGVPLFRFGYNKWKHAGVNFFFTFTTLVINFGFAILIVLSSDWCIAHHVGLLQWINMPLWLEMIAGLLLLDLVGAYTIHLIEHKVKWMWKFHMVHHADTYVDTTTANRHHPGESVFRAVFAIIAVWVTGAPIWLVMLYQSLSVVLSQFNHANINMPEWLDRPLRYIIVTPNMHRIHHHFVRPQTDSNYSNIFSVWDRLFGTYNNTPMKDIRYGLDVLQNKNDVNIVTMLKIPFDKNIKTDY</sequence>
<evidence type="ECO:0000259" key="8">
    <source>
        <dbReference type="Pfam" id="PF04116"/>
    </source>
</evidence>
<dbReference type="GO" id="GO:0016020">
    <property type="term" value="C:membrane"/>
    <property type="evidence" value="ECO:0007669"/>
    <property type="project" value="GOC"/>
</dbReference>
<dbReference type="KEGG" id="pgin:FRZ67_15430"/>
<dbReference type="GO" id="GO:0012505">
    <property type="term" value="C:endomembrane system"/>
    <property type="evidence" value="ECO:0007669"/>
    <property type="project" value="UniProtKB-SubCell"/>
</dbReference>
<reference evidence="9 10" key="1">
    <citation type="journal article" date="2016" name="Int. J. Syst. Evol. Microbiol.">
        <title>Panacibacter ginsenosidivorans gen. nov., sp. nov., with ginsenoside converting activity isolated from soil of a ginseng field.</title>
        <authorList>
            <person name="Siddiqi M.Z."/>
            <person name="Muhammad Shafi S."/>
            <person name="Choi K.D."/>
            <person name="Im W.T."/>
        </authorList>
    </citation>
    <scope>NUCLEOTIDE SEQUENCE [LARGE SCALE GENOMIC DNA]</scope>
    <source>
        <strain evidence="9 10">Gsoil1550</strain>
    </source>
</reference>
<feature type="transmembrane region" description="Helical" evidence="7">
    <location>
        <begin position="90"/>
        <end position="112"/>
    </location>
</feature>
<keyword evidence="2 7" id="KW-0812">Transmembrane</keyword>
<dbReference type="GO" id="GO:0050479">
    <property type="term" value="F:glyceryl-ether monooxygenase activity"/>
    <property type="evidence" value="ECO:0007669"/>
    <property type="project" value="TreeGrafter"/>
</dbReference>
<evidence type="ECO:0000313" key="9">
    <source>
        <dbReference type="EMBL" id="QEC68630.1"/>
    </source>
</evidence>
<keyword evidence="4" id="KW-0560">Oxidoreductase</keyword>
<dbReference type="InterPro" id="IPR051689">
    <property type="entry name" value="Sterol_desaturase/TMEM195"/>
</dbReference>
<keyword evidence="10" id="KW-1185">Reference proteome</keyword>
<feature type="domain" description="Fatty acid hydroxylase" evidence="8">
    <location>
        <begin position="97"/>
        <end position="232"/>
    </location>
</feature>
<keyword evidence="5" id="KW-0443">Lipid metabolism</keyword>
<evidence type="ECO:0000256" key="7">
    <source>
        <dbReference type="SAM" id="Phobius"/>
    </source>
</evidence>
<dbReference type="GO" id="GO:0005506">
    <property type="term" value="F:iron ion binding"/>
    <property type="evidence" value="ECO:0007669"/>
    <property type="project" value="InterPro"/>
</dbReference>
<proteinExistence type="predicted"/>
<comment type="subcellular location">
    <subcellularLocation>
        <location evidence="1">Endomembrane system</location>
        <topology evidence="1">Multi-pass membrane protein</topology>
    </subcellularLocation>
</comment>
<feature type="transmembrane region" description="Helical" evidence="7">
    <location>
        <begin position="149"/>
        <end position="169"/>
    </location>
</feature>
<evidence type="ECO:0000256" key="6">
    <source>
        <dbReference type="ARBA" id="ARBA00023136"/>
    </source>
</evidence>
<evidence type="ECO:0000256" key="5">
    <source>
        <dbReference type="ARBA" id="ARBA00023098"/>
    </source>
</evidence>
<gene>
    <name evidence="9" type="ORF">FRZ67_15430</name>
</gene>